<dbReference type="AlphaFoldDB" id="A0AAE0ZI92"/>
<organism evidence="1 2">
    <name type="scientific">Elysia crispata</name>
    <name type="common">lettuce slug</name>
    <dbReference type="NCBI Taxonomy" id="231223"/>
    <lineage>
        <taxon>Eukaryota</taxon>
        <taxon>Metazoa</taxon>
        <taxon>Spiralia</taxon>
        <taxon>Lophotrochozoa</taxon>
        <taxon>Mollusca</taxon>
        <taxon>Gastropoda</taxon>
        <taxon>Heterobranchia</taxon>
        <taxon>Euthyneura</taxon>
        <taxon>Panpulmonata</taxon>
        <taxon>Sacoglossa</taxon>
        <taxon>Placobranchoidea</taxon>
        <taxon>Plakobranchidae</taxon>
        <taxon>Elysia</taxon>
    </lineage>
</organism>
<evidence type="ECO:0000313" key="1">
    <source>
        <dbReference type="EMBL" id="KAK3769760.1"/>
    </source>
</evidence>
<reference evidence="1" key="1">
    <citation type="journal article" date="2023" name="G3 (Bethesda)">
        <title>A reference genome for the long-term kleptoplast-retaining sea slug Elysia crispata morphotype clarki.</title>
        <authorList>
            <person name="Eastman K.E."/>
            <person name="Pendleton A.L."/>
            <person name="Shaikh M.A."/>
            <person name="Suttiyut T."/>
            <person name="Ogas R."/>
            <person name="Tomko P."/>
            <person name="Gavelis G."/>
            <person name="Widhalm J.R."/>
            <person name="Wisecaver J.H."/>
        </authorList>
    </citation>
    <scope>NUCLEOTIDE SEQUENCE</scope>
    <source>
        <strain evidence="1">ECLA1</strain>
    </source>
</reference>
<gene>
    <name evidence="1" type="ORF">RRG08_046865</name>
</gene>
<name>A0AAE0ZI92_9GAST</name>
<dbReference type="Proteomes" id="UP001283361">
    <property type="component" value="Unassembled WGS sequence"/>
</dbReference>
<evidence type="ECO:0000313" key="2">
    <source>
        <dbReference type="Proteomes" id="UP001283361"/>
    </source>
</evidence>
<sequence>MSTNPGSASSRETYFIVRSTLNHAICDNLSCRKALIDHRESFTESESDRLGADGEERFRHRDMKPCNKSRLPCATLKAGRRFNDSRCRDGAQ</sequence>
<protein>
    <submittedName>
        <fullName evidence="1">Uncharacterized protein</fullName>
    </submittedName>
</protein>
<accession>A0AAE0ZI92</accession>
<comment type="caution">
    <text evidence="1">The sequence shown here is derived from an EMBL/GenBank/DDBJ whole genome shotgun (WGS) entry which is preliminary data.</text>
</comment>
<keyword evidence="2" id="KW-1185">Reference proteome</keyword>
<proteinExistence type="predicted"/>
<dbReference type="EMBL" id="JAWDGP010003890">
    <property type="protein sequence ID" value="KAK3769760.1"/>
    <property type="molecule type" value="Genomic_DNA"/>
</dbReference>